<comment type="similarity">
    <text evidence="1">Belongs to the sigma-70 factor family. ECF subfamily.</text>
</comment>
<dbReference type="InterPro" id="IPR013249">
    <property type="entry name" value="RNA_pol_sigma70_r4_t2"/>
</dbReference>
<dbReference type="RefSeq" id="WP_312019307.1">
    <property type="nucleotide sequence ID" value="NZ_RQYT01000120.1"/>
</dbReference>
<proteinExistence type="inferred from homology"/>
<keyword evidence="3" id="KW-0731">Sigma factor</keyword>
<dbReference type="Proteomes" id="UP000280935">
    <property type="component" value="Unassembled WGS sequence"/>
</dbReference>
<organism evidence="7 8">
    <name type="scientific">Arachnia propionica</name>
    <dbReference type="NCBI Taxonomy" id="1750"/>
    <lineage>
        <taxon>Bacteria</taxon>
        <taxon>Bacillati</taxon>
        <taxon>Actinomycetota</taxon>
        <taxon>Actinomycetes</taxon>
        <taxon>Propionibacteriales</taxon>
        <taxon>Propionibacteriaceae</taxon>
        <taxon>Arachnia</taxon>
    </lineage>
</organism>
<evidence type="ECO:0000256" key="3">
    <source>
        <dbReference type="ARBA" id="ARBA00023082"/>
    </source>
</evidence>
<evidence type="ECO:0000313" key="8">
    <source>
        <dbReference type="Proteomes" id="UP000280935"/>
    </source>
</evidence>
<evidence type="ECO:0000256" key="5">
    <source>
        <dbReference type="SAM" id="MobiDB-lite"/>
    </source>
</evidence>
<dbReference type="EMBL" id="RQYT01000120">
    <property type="protein sequence ID" value="RRD46552.1"/>
    <property type="molecule type" value="Genomic_DNA"/>
</dbReference>
<feature type="domain" description="RNA polymerase sigma factor 70 region 4 type 2" evidence="6">
    <location>
        <begin position="42"/>
        <end position="92"/>
    </location>
</feature>
<dbReference type="Gene3D" id="1.10.10.10">
    <property type="entry name" value="Winged helix-like DNA-binding domain superfamily/Winged helix DNA-binding domain"/>
    <property type="match status" value="1"/>
</dbReference>
<dbReference type="CDD" id="cd06171">
    <property type="entry name" value="Sigma70_r4"/>
    <property type="match status" value="1"/>
</dbReference>
<name>A0A3P1WIS4_9ACTN</name>
<dbReference type="InterPro" id="IPR036388">
    <property type="entry name" value="WH-like_DNA-bd_sf"/>
</dbReference>
<gene>
    <name evidence="7" type="ORF">EII35_15520</name>
</gene>
<comment type="caution">
    <text evidence="7">The sequence shown here is derived from an EMBL/GenBank/DDBJ whole genome shotgun (WGS) entry which is preliminary data.</text>
</comment>
<keyword evidence="4" id="KW-0804">Transcription</keyword>
<accession>A0A3P1WIS4</accession>
<evidence type="ECO:0000259" key="6">
    <source>
        <dbReference type="Pfam" id="PF08281"/>
    </source>
</evidence>
<dbReference type="GO" id="GO:0006352">
    <property type="term" value="P:DNA-templated transcription initiation"/>
    <property type="evidence" value="ECO:0007669"/>
    <property type="project" value="InterPro"/>
</dbReference>
<feature type="region of interest" description="Disordered" evidence="5">
    <location>
        <begin position="12"/>
        <end position="41"/>
    </location>
</feature>
<protein>
    <submittedName>
        <fullName evidence="7">SigE family RNA polymerase sigma factor</fullName>
    </submittedName>
</protein>
<feature type="non-terminal residue" evidence="7">
    <location>
        <position position="1"/>
    </location>
</feature>
<dbReference type="InterPro" id="IPR013324">
    <property type="entry name" value="RNA_pol_sigma_r3/r4-like"/>
</dbReference>
<evidence type="ECO:0000313" key="7">
    <source>
        <dbReference type="EMBL" id="RRD46552.1"/>
    </source>
</evidence>
<keyword evidence="2" id="KW-0805">Transcription regulation</keyword>
<dbReference type="Pfam" id="PF08281">
    <property type="entry name" value="Sigma70_r4_2"/>
    <property type="match status" value="1"/>
</dbReference>
<reference evidence="7 8" key="1">
    <citation type="submission" date="2018-11" db="EMBL/GenBank/DDBJ databases">
        <title>Genomes From Bacteria Associated with the Canine Oral Cavity: a Test Case for Automated Genome-Based Taxonomic Assignment.</title>
        <authorList>
            <person name="Coil D.A."/>
            <person name="Jospin G."/>
            <person name="Darling A.E."/>
            <person name="Wallis C."/>
            <person name="Davis I.J."/>
            <person name="Harris S."/>
            <person name="Eisen J.A."/>
            <person name="Holcombe L.J."/>
            <person name="O'Flynn C."/>
        </authorList>
    </citation>
    <scope>NUCLEOTIDE SEQUENCE [LARGE SCALE GENOMIC DNA]</scope>
    <source>
        <strain evidence="7 8">OH2822_COT-296</strain>
    </source>
</reference>
<dbReference type="SUPFAM" id="SSF88659">
    <property type="entry name" value="Sigma3 and sigma4 domains of RNA polymerase sigma factors"/>
    <property type="match status" value="1"/>
</dbReference>
<sequence>YDSWRRKRRFQQIFRPTDDQGEPTASQAWGDPQRSLDSSSTIEELLRPLSPRERAVITLRYLADLTEAATAYELGIAVGAVKSTTARALNKMRVVDLEAKGA</sequence>
<evidence type="ECO:0000256" key="4">
    <source>
        <dbReference type="ARBA" id="ARBA00023163"/>
    </source>
</evidence>
<evidence type="ECO:0000256" key="2">
    <source>
        <dbReference type="ARBA" id="ARBA00023015"/>
    </source>
</evidence>
<dbReference type="GO" id="GO:0016987">
    <property type="term" value="F:sigma factor activity"/>
    <property type="evidence" value="ECO:0007669"/>
    <property type="project" value="UniProtKB-KW"/>
</dbReference>
<dbReference type="AlphaFoldDB" id="A0A3P1WIS4"/>
<evidence type="ECO:0000256" key="1">
    <source>
        <dbReference type="ARBA" id="ARBA00010641"/>
    </source>
</evidence>
<dbReference type="GO" id="GO:0003677">
    <property type="term" value="F:DNA binding"/>
    <property type="evidence" value="ECO:0007669"/>
    <property type="project" value="InterPro"/>
</dbReference>